<feature type="domain" description="Receptor ligand binding region" evidence="7">
    <location>
        <begin position="22"/>
        <end position="299"/>
    </location>
</feature>
<protein>
    <recommendedName>
        <fullName evidence="7">Receptor ligand binding region domain-containing protein</fullName>
    </recommendedName>
</protein>
<dbReference type="EMBL" id="CAUEEQ010000269">
    <property type="protein sequence ID" value="CAJ0916256.1"/>
    <property type="molecule type" value="Genomic_DNA"/>
</dbReference>
<keyword evidence="6" id="KW-0325">Glycoprotein</keyword>
<dbReference type="InterPro" id="IPR001828">
    <property type="entry name" value="ANF_lig-bd_rcpt"/>
</dbReference>
<keyword evidence="2" id="KW-0812">Transmembrane</keyword>
<name>A0ABN9KR85_9NEOB</name>
<dbReference type="PRINTS" id="PR00248">
    <property type="entry name" value="GPCRMGR"/>
</dbReference>
<evidence type="ECO:0000256" key="1">
    <source>
        <dbReference type="ARBA" id="ARBA00004141"/>
    </source>
</evidence>
<evidence type="ECO:0000313" key="9">
    <source>
        <dbReference type="Proteomes" id="UP001176940"/>
    </source>
</evidence>
<dbReference type="PRINTS" id="PR00592">
    <property type="entry name" value="CASENSINGR"/>
</dbReference>
<evidence type="ECO:0000256" key="6">
    <source>
        <dbReference type="ARBA" id="ARBA00023180"/>
    </source>
</evidence>
<keyword evidence="3" id="KW-1133">Transmembrane helix</keyword>
<gene>
    <name evidence="8" type="ORF">RIMI_LOCUS246442</name>
</gene>
<dbReference type="PANTHER" id="PTHR24061">
    <property type="entry name" value="CALCIUM-SENSING RECEPTOR-RELATED"/>
    <property type="match status" value="1"/>
</dbReference>
<dbReference type="InterPro" id="IPR000337">
    <property type="entry name" value="GPCR_3"/>
</dbReference>
<dbReference type="Gene3D" id="3.40.50.2300">
    <property type="match status" value="2"/>
</dbReference>
<dbReference type="Pfam" id="PF01094">
    <property type="entry name" value="ANF_receptor"/>
    <property type="match status" value="1"/>
</dbReference>
<evidence type="ECO:0000256" key="5">
    <source>
        <dbReference type="ARBA" id="ARBA00023170"/>
    </source>
</evidence>
<dbReference type="InterPro" id="IPR000068">
    <property type="entry name" value="GPCR_3_Ca_sens_rcpt-rel"/>
</dbReference>
<reference evidence="8" key="1">
    <citation type="submission" date="2023-07" db="EMBL/GenBank/DDBJ databases">
        <authorList>
            <person name="Stuckert A."/>
        </authorList>
    </citation>
    <scope>NUCLEOTIDE SEQUENCE</scope>
</reference>
<evidence type="ECO:0000256" key="3">
    <source>
        <dbReference type="ARBA" id="ARBA00022989"/>
    </source>
</evidence>
<evidence type="ECO:0000259" key="7">
    <source>
        <dbReference type="Pfam" id="PF01094"/>
    </source>
</evidence>
<evidence type="ECO:0000256" key="2">
    <source>
        <dbReference type="ARBA" id="ARBA00022692"/>
    </source>
</evidence>
<keyword evidence="4" id="KW-0472">Membrane</keyword>
<keyword evidence="9" id="KW-1185">Reference proteome</keyword>
<dbReference type="SUPFAM" id="SSF53822">
    <property type="entry name" value="Periplasmic binding protein-like I"/>
    <property type="match status" value="1"/>
</dbReference>
<dbReference type="PANTHER" id="PTHR24061:SF0">
    <property type="entry name" value="C-FAMILY ODORANT RECEPTOR OLFCT1"/>
    <property type="match status" value="1"/>
</dbReference>
<keyword evidence="5" id="KW-0675">Receptor</keyword>
<organism evidence="8 9">
    <name type="scientific">Ranitomeya imitator</name>
    <name type="common">mimic poison frog</name>
    <dbReference type="NCBI Taxonomy" id="111125"/>
    <lineage>
        <taxon>Eukaryota</taxon>
        <taxon>Metazoa</taxon>
        <taxon>Chordata</taxon>
        <taxon>Craniata</taxon>
        <taxon>Vertebrata</taxon>
        <taxon>Euteleostomi</taxon>
        <taxon>Amphibia</taxon>
        <taxon>Batrachia</taxon>
        <taxon>Anura</taxon>
        <taxon>Neobatrachia</taxon>
        <taxon>Hyloidea</taxon>
        <taxon>Dendrobatidae</taxon>
        <taxon>Dendrobatinae</taxon>
        <taxon>Ranitomeya</taxon>
    </lineage>
</organism>
<proteinExistence type="predicted"/>
<dbReference type="InterPro" id="IPR028082">
    <property type="entry name" value="Peripla_BP_I"/>
</dbReference>
<accession>A0ABN9KR85</accession>
<dbReference type="Proteomes" id="UP001176940">
    <property type="component" value="Unassembled WGS sequence"/>
</dbReference>
<evidence type="ECO:0000313" key="8">
    <source>
        <dbReference type="EMBL" id="CAJ0916256.1"/>
    </source>
</evidence>
<comment type="caution">
    <text evidence="8">The sequence shown here is derived from an EMBL/GenBank/DDBJ whole genome shotgun (WGS) entry which is preliminary data.</text>
</comment>
<evidence type="ECO:0000256" key="4">
    <source>
        <dbReference type="ARBA" id="ARBA00023136"/>
    </source>
</evidence>
<sequence>MPFATSFAIFQSCNVTGVSKKHKISHVSTSSFLSDRTQFPFFLRTAPSDAFQSKGLAQLLLHFQWNWVGMIADSNDYGYQGIQGVRQEFIKSGACVEFLEYVQSSRPDRNIPRIIQTIKNSRAKTVVIFATDVDIILLFEEFLHNNITDKLWVASEGWATSNLLSFERYYNLLKGTLGFTYSSERILGFEDFIKDLNFSKISEFWDVMFWEEIIGCSFLDFTNINFNRESLNKNCTEDDTLEPFQLSLNNISNHGHLYNLYNAIYVIANAMHDLNLCRVGEGPFLNGSCSDTSNLNPWQVRNLYLK</sequence>
<comment type="subcellular location">
    <subcellularLocation>
        <location evidence="1">Membrane</location>
        <topology evidence="1">Multi-pass membrane protein</topology>
    </subcellularLocation>
</comment>